<dbReference type="SUPFAM" id="SSF54909">
    <property type="entry name" value="Dimeric alpha+beta barrel"/>
    <property type="match status" value="1"/>
</dbReference>
<feature type="domain" description="NIPSNAP" evidence="1">
    <location>
        <begin position="7"/>
        <end position="99"/>
    </location>
</feature>
<accession>A0ABY8D0K9</accession>
<dbReference type="EMBL" id="CP120371">
    <property type="protein sequence ID" value="WEX84384.1"/>
    <property type="molecule type" value="Genomic_DNA"/>
</dbReference>
<evidence type="ECO:0000259" key="1">
    <source>
        <dbReference type="Pfam" id="PF07978"/>
    </source>
</evidence>
<reference evidence="2 3" key="1">
    <citation type="submission" date="2023-03" db="EMBL/GenBank/DDBJ databases">
        <authorList>
            <person name="Kaur S."/>
            <person name="Espinosa-Saiz D."/>
            <person name="Velazquez E."/>
            <person name="Menendez E."/>
            <person name="diCenzo G.C."/>
        </authorList>
    </citation>
    <scope>NUCLEOTIDE SEQUENCE [LARGE SCALE GENOMIC DNA]</scope>
    <source>
        <strain evidence="2 3">LMG 27395</strain>
    </source>
</reference>
<evidence type="ECO:0000313" key="2">
    <source>
        <dbReference type="EMBL" id="WEX84384.1"/>
    </source>
</evidence>
<name>A0ABY8D0K9_9HYPH</name>
<dbReference type="Pfam" id="PF07978">
    <property type="entry name" value="NIPSNAP"/>
    <property type="match status" value="1"/>
</dbReference>
<dbReference type="Proteomes" id="UP001235547">
    <property type="component" value="Chromosome 1"/>
</dbReference>
<gene>
    <name evidence="2" type="ORF">PYH38_003255</name>
</gene>
<proteinExistence type="predicted"/>
<dbReference type="RefSeq" id="WP_280735309.1">
    <property type="nucleotide sequence ID" value="NZ_CP120368.1"/>
</dbReference>
<sequence>MITCYLKYVIDPYKPAEFEQYARLWIPLVNRLGGSHHGYFMPHEGANNIALALFSFPSLAAYEAYREKMAADPECRAAFAFAEETHCIVSYERSFMRPVFE</sequence>
<evidence type="ECO:0000313" key="3">
    <source>
        <dbReference type="Proteomes" id="UP001235547"/>
    </source>
</evidence>
<dbReference type="Gene3D" id="3.30.70.100">
    <property type="match status" value="1"/>
</dbReference>
<dbReference type="InterPro" id="IPR011008">
    <property type="entry name" value="Dimeric_a/b-barrel"/>
</dbReference>
<keyword evidence="3" id="KW-1185">Reference proteome</keyword>
<organism evidence="2 3">
    <name type="scientific">Sinorhizobium numidicum</name>
    <dbReference type="NCBI Taxonomy" id="680248"/>
    <lineage>
        <taxon>Bacteria</taxon>
        <taxon>Pseudomonadati</taxon>
        <taxon>Pseudomonadota</taxon>
        <taxon>Alphaproteobacteria</taxon>
        <taxon>Hyphomicrobiales</taxon>
        <taxon>Rhizobiaceae</taxon>
        <taxon>Sinorhizobium/Ensifer group</taxon>
        <taxon>Sinorhizobium</taxon>
    </lineage>
</organism>
<dbReference type="InterPro" id="IPR012577">
    <property type="entry name" value="NIPSNAP"/>
</dbReference>
<protein>
    <submittedName>
        <fullName evidence="2">NIPSNAP family protein</fullName>
    </submittedName>
</protein>